<feature type="region of interest" description="Disordered" evidence="1">
    <location>
        <begin position="44"/>
        <end position="91"/>
    </location>
</feature>
<feature type="signal peptide" evidence="3">
    <location>
        <begin position="1"/>
        <end position="34"/>
    </location>
</feature>
<sequence>MVSRRSTACTCTRSLYLLPSLLFLHSILPSSSYAQVADLINTSPSTSTSTLQNSTGFPSSPTSTSNSPSSTQQQQNNNAYPTPPDGNGTNGRTSPGMFNYYFIIVAIIIILIILAMLYYGKRKKQKAALMRSNSQRALAEDVEGLRNRFGMGRGAMRRAHHGGAGGAGDERQRNELRAEGLDERGEAPPPYNAGSKPPSLRSGEGVDVRQVEQGTGNVVEMSGMPSARQDPPGYGQETGVNGSGSGSWSELDMARPGPVVTAPLRRDGTTD</sequence>
<keyword evidence="2" id="KW-1133">Transmembrane helix</keyword>
<comment type="caution">
    <text evidence="4">The sequence shown here is derived from an EMBL/GenBank/DDBJ whole genome shotgun (WGS) entry which is preliminary data.</text>
</comment>
<dbReference type="EMBL" id="FJUW01000001">
    <property type="protein sequence ID" value="CZS88106.1"/>
    <property type="molecule type" value="Genomic_DNA"/>
</dbReference>
<evidence type="ECO:0000256" key="1">
    <source>
        <dbReference type="SAM" id="MobiDB-lite"/>
    </source>
</evidence>
<keyword evidence="2" id="KW-0812">Transmembrane</keyword>
<dbReference type="Proteomes" id="UP000178129">
    <property type="component" value="Unassembled WGS sequence"/>
</dbReference>
<evidence type="ECO:0000313" key="5">
    <source>
        <dbReference type="Proteomes" id="UP000178129"/>
    </source>
</evidence>
<dbReference type="InParanoid" id="A0A1E1JQH6"/>
<proteinExistence type="predicted"/>
<organism evidence="4 5">
    <name type="scientific">Rhynchosporium graminicola</name>
    <dbReference type="NCBI Taxonomy" id="2792576"/>
    <lineage>
        <taxon>Eukaryota</taxon>
        <taxon>Fungi</taxon>
        <taxon>Dikarya</taxon>
        <taxon>Ascomycota</taxon>
        <taxon>Pezizomycotina</taxon>
        <taxon>Leotiomycetes</taxon>
        <taxon>Helotiales</taxon>
        <taxon>Ploettnerulaceae</taxon>
        <taxon>Rhynchosporium</taxon>
    </lineage>
</organism>
<feature type="transmembrane region" description="Helical" evidence="2">
    <location>
        <begin position="100"/>
        <end position="120"/>
    </location>
</feature>
<dbReference type="AlphaFoldDB" id="A0A1E1JQH6"/>
<protein>
    <submittedName>
        <fullName evidence="4">Uncharacterized protein</fullName>
    </submittedName>
</protein>
<keyword evidence="5" id="KW-1185">Reference proteome</keyword>
<evidence type="ECO:0000256" key="3">
    <source>
        <dbReference type="SAM" id="SignalP"/>
    </source>
</evidence>
<evidence type="ECO:0000256" key="2">
    <source>
        <dbReference type="SAM" id="Phobius"/>
    </source>
</evidence>
<name>A0A1E1JQH6_9HELO</name>
<reference evidence="5" key="1">
    <citation type="submission" date="2016-03" db="EMBL/GenBank/DDBJ databases">
        <authorList>
            <person name="Ploux O."/>
        </authorList>
    </citation>
    <scope>NUCLEOTIDE SEQUENCE [LARGE SCALE GENOMIC DNA]</scope>
    <source>
        <strain evidence="5">UK7</strain>
    </source>
</reference>
<gene>
    <name evidence="4" type="ORF">RCO7_01074</name>
</gene>
<accession>A0A1E1JQH6</accession>
<feature type="compositionally biased region" description="Low complexity" evidence="1">
    <location>
        <begin position="58"/>
        <end position="78"/>
    </location>
</feature>
<keyword evidence="2" id="KW-0472">Membrane</keyword>
<keyword evidence="3" id="KW-0732">Signal</keyword>
<evidence type="ECO:0000313" key="4">
    <source>
        <dbReference type="EMBL" id="CZS88106.1"/>
    </source>
</evidence>
<feature type="compositionally biased region" description="Polar residues" evidence="1">
    <location>
        <begin position="44"/>
        <end position="57"/>
    </location>
</feature>
<feature type="chain" id="PRO_5009445279" evidence="3">
    <location>
        <begin position="35"/>
        <end position="271"/>
    </location>
</feature>
<feature type="region of interest" description="Disordered" evidence="1">
    <location>
        <begin position="181"/>
        <end position="271"/>
    </location>
</feature>